<protein>
    <recommendedName>
        <fullName evidence="7">TRAP transporter large permease protein</fullName>
    </recommendedName>
</protein>
<evidence type="ECO:0000256" key="5">
    <source>
        <dbReference type="ARBA" id="ARBA00022989"/>
    </source>
</evidence>
<comment type="similarity">
    <text evidence="7">Belongs to the TRAP transporter large permease family.</text>
</comment>
<evidence type="ECO:0000259" key="8">
    <source>
        <dbReference type="Pfam" id="PF06808"/>
    </source>
</evidence>
<keyword evidence="4 7" id="KW-0812">Transmembrane</keyword>
<dbReference type="AlphaFoldDB" id="A0A5B8S028"/>
<feature type="transmembrane region" description="Helical" evidence="7">
    <location>
        <begin position="142"/>
        <end position="169"/>
    </location>
</feature>
<evidence type="ECO:0000256" key="6">
    <source>
        <dbReference type="ARBA" id="ARBA00023136"/>
    </source>
</evidence>
<evidence type="ECO:0000313" key="9">
    <source>
        <dbReference type="EMBL" id="QEA14508.1"/>
    </source>
</evidence>
<comment type="function">
    <text evidence="7">Part of the tripartite ATP-independent periplasmic (TRAP) transport system.</text>
</comment>
<feature type="transmembrane region" description="Helical" evidence="7">
    <location>
        <begin position="58"/>
        <end position="79"/>
    </location>
</feature>
<evidence type="ECO:0000256" key="2">
    <source>
        <dbReference type="ARBA" id="ARBA00022475"/>
    </source>
</evidence>
<dbReference type="InterPro" id="IPR004681">
    <property type="entry name" value="TRAP_DctM"/>
</dbReference>
<feature type="transmembrane region" description="Helical" evidence="7">
    <location>
        <begin position="224"/>
        <end position="243"/>
    </location>
</feature>
<keyword evidence="10" id="KW-1185">Reference proteome</keyword>
<feature type="transmembrane region" description="Helical" evidence="7">
    <location>
        <begin position="368"/>
        <end position="395"/>
    </location>
</feature>
<comment type="subcellular location">
    <subcellularLocation>
        <location evidence="1 7">Cell inner membrane</location>
        <topology evidence="1 7">Multi-pass membrane protein</topology>
    </subcellularLocation>
</comment>
<dbReference type="Pfam" id="PF06808">
    <property type="entry name" value="DctM"/>
    <property type="match status" value="1"/>
</dbReference>
<feature type="transmembrane region" description="Helical" evidence="7">
    <location>
        <begin position="415"/>
        <end position="438"/>
    </location>
</feature>
<keyword evidence="7" id="KW-0813">Transport</keyword>
<feature type="domain" description="TRAP C4-dicarboxylate transport system permease DctM subunit" evidence="8">
    <location>
        <begin position="12"/>
        <end position="433"/>
    </location>
</feature>
<feature type="transmembrane region" description="Helical" evidence="7">
    <location>
        <begin position="12"/>
        <end position="38"/>
    </location>
</feature>
<proteinExistence type="inferred from homology"/>
<dbReference type="PANTHER" id="PTHR33362">
    <property type="entry name" value="SIALIC ACID TRAP TRANSPORTER PERMEASE PROTEIN SIAT-RELATED"/>
    <property type="match status" value="1"/>
</dbReference>
<dbReference type="GO" id="GO:0005886">
    <property type="term" value="C:plasma membrane"/>
    <property type="evidence" value="ECO:0007669"/>
    <property type="project" value="UniProtKB-SubCell"/>
</dbReference>
<dbReference type="EMBL" id="CP042344">
    <property type="protein sequence ID" value="QEA14508.1"/>
    <property type="molecule type" value="Genomic_DNA"/>
</dbReference>
<evidence type="ECO:0000256" key="4">
    <source>
        <dbReference type="ARBA" id="ARBA00022692"/>
    </source>
</evidence>
<keyword evidence="6 7" id="KW-0472">Membrane</keyword>
<dbReference type="NCBIfam" id="TIGR00786">
    <property type="entry name" value="dctM"/>
    <property type="match status" value="1"/>
</dbReference>
<feature type="transmembrane region" description="Helical" evidence="7">
    <location>
        <begin position="249"/>
        <end position="269"/>
    </location>
</feature>
<dbReference type="KEGG" id="cof:FOZ74_07285"/>
<reference evidence="9 10" key="1">
    <citation type="submission" date="2019-07" db="EMBL/GenBank/DDBJ databases">
        <title>Complete genome sequence of Comamonas sp. NLF 7-7 isolated from livestock.</title>
        <authorList>
            <person name="Kim D.H."/>
            <person name="Kim J.G."/>
        </authorList>
    </citation>
    <scope>NUCLEOTIDE SEQUENCE [LARGE SCALE GENOMIC DNA]</scope>
    <source>
        <strain evidence="9 10">NLF 7-7</strain>
    </source>
</reference>
<name>A0A5B8S028_9BURK</name>
<evidence type="ECO:0000256" key="7">
    <source>
        <dbReference type="RuleBase" id="RU369079"/>
    </source>
</evidence>
<keyword evidence="2" id="KW-1003">Cell membrane</keyword>
<dbReference type="InterPro" id="IPR010656">
    <property type="entry name" value="DctM"/>
</dbReference>
<comment type="caution">
    <text evidence="7">Lacks conserved residue(s) required for the propagation of feature annotation.</text>
</comment>
<evidence type="ECO:0000256" key="1">
    <source>
        <dbReference type="ARBA" id="ARBA00004429"/>
    </source>
</evidence>
<dbReference type="PANTHER" id="PTHR33362:SF5">
    <property type="entry name" value="C4-DICARBOXYLATE TRAP TRANSPORTER LARGE PERMEASE PROTEIN DCTM"/>
    <property type="match status" value="1"/>
</dbReference>
<dbReference type="GO" id="GO:0022857">
    <property type="term" value="F:transmembrane transporter activity"/>
    <property type="evidence" value="ECO:0007669"/>
    <property type="project" value="UniProtKB-UniRule"/>
</dbReference>
<keyword evidence="3 7" id="KW-0997">Cell inner membrane</keyword>
<evidence type="ECO:0000256" key="3">
    <source>
        <dbReference type="ARBA" id="ARBA00022519"/>
    </source>
</evidence>
<feature type="transmembrane region" description="Helical" evidence="7">
    <location>
        <begin position="281"/>
        <end position="302"/>
    </location>
</feature>
<sequence>MSPILVASLSLLAMLGLIWAGMHVAIVLAVVSFAGVWLIRGDPTIAANLLAQASQDAIASHIFGVVPLFVLTGFLVAIADVGKDAFEVANQVLRRLRGGLGIATVASNAVFAAITGISIASAAVFTRVAVPEMLRFGYQPRFAVGVVAGSSVLGMLIPPSLLMILYGFLANQSVGDLFTAGILPGLVLALAYSTGIVLMATFWPRTVYAGGTPQPVTQEALMPLTTLAGKLLPSVLLIASVLGGLYAGFFTATEAGATGAAVALAIAVLRRKLNWKSLWSVLVETGHVTVSVSFLIICATIYTRMLAMSGMPQFLVEWMTQLGLGPTGFFIIYVSFCVLLGTIIDSSSILLIMLPLMLPIAEQLGLNLIWFGVVTVVAVEIGLLTPPFGLSVFVIKSTLQDQRITLGDIFRGTAPFTVMMVAVLLLLIFVPQLSLMLLKTPGG</sequence>
<comment type="subunit">
    <text evidence="7">The complex comprises the extracytoplasmic solute receptor protein and the two transmembrane proteins.</text>
</comment>
<dbReference type="PIRSF" id="PIRSF006066">
    <property type="entry name" value="HI0050"/>
    <property type="match status" value="1"/>
</dbReference>
<feature type="transmembrane region" description="Helical" evidence="7">
    <location>
        <begin position="181"/>
        <end position="203"/>
    </location>
</feature>
<dbReference type="Proteomes" id="UP000321199">
    <property type="component" value="Chromosome"/>
</dbReference>
<feature type="transmembrane region" description="Helical" evidence="7">
    <location>
        <begin position="99"/>
        <end position="130"/>
    </location>
</feature>
<evidence type="ECO:0000313" key="10">
    <source>
        <dbReference type="Proteomes" id="UP000321199"/>
    </source>
</evidence>
<accession>A0A5B8S028</accession>
<dbReference type="OrthoDB" id="9796052at2"/>
<keyword evidence="5 7" id="KW-1133">Transmembrane helix</keyword>
<organism evidence="9 10">
    <name type="scientific">Comamonas flocculans</name>
    <dbReference type="NCBI Taxonomy" id="2597701"/>
    <lineage>
        <taxon>Bacteria</taxon>
        <taxon>Pseudomonadati</taxon>
        <taxon>Pseudomonadota</taxon>
        <taxon>Betaproteobacteria</taxon>
        <taxon>Burkholderiales</taxon>
        <taxon>Comamonadaceae</taxon>
        <taxon>Comamonas</taxon>
    </lineage>
</organism>
<gene>
    <name evidence="9" type="ORF">FOZ74_07285</name>
</gene>